<proteinExistence type="predicted"/>
<accession>A0ACB8YKH6</accession>
<evidence type="ECO:0000313" key="2">
    <source>
        <dbReference type="Proteomes" id="UP001056120"/>
    </source>
</evidence>
<protein>
    <submittedName>
        <fullName evidence="1">Uncharacterized protein</fullName>
    </submittedName>
</protein>
<evidence type="ECO:0000313" key="1">
    <source>
        <dbReference type="EMBL" id="KAI3685971.1"/>
    </source>
</evidence>
<reference evidence="2" key="1">
    <citation type="journal article" date="2022" name="Mol. Ecol. Resour.">
        <title>The genomes of chicory, endive, great burdock and yacon provide insights into Asteraceae palaeo-polyploidization history and plant inulin production.</title>
        <authorList>
            <person name="Fan W."/>
            <person name="Wang S."/>
            <person name="Wang H."/>
            <person name="Wang A."/>
            <person name="Jiang F."/>
            <person name="Liu H."/>
            <person name="Zhao H."/>
            <person name="Xu D."/>
            <person name="Zhang Y."/>
        </authorList>
    </citation>
    <scope>NUCLEOTIDE SEQUENCE [LARGE SCALE GENOMIC DNA]</scope>
    <source>
        <strain evidence="2">cv. Yunnan</strain>
    </source>
</reference>
<gene>
    <name evidence="1" type="ORF">L1987_79640</name>
</gene>
<sequence>MGRSKKLKNLHSVFKDKAKIIKTKFSFTNHITSSIQIAVLRATTRSARSPPPDHLISALVSFSHTTRHSALACISTIINRLHHHHQPNVYVTLKCLITLHHIVINGSFILNEQISFQPMSTTSFGFLNLSRFVDDTDKQSCEFSLWAQWYARFLENNLSTSTILGCYLSLSKSEMEKKKEKLKFSLYIDLFKEIEALVSTVEEICKAPKSLHCQKNDIIYEVTKLVGEDYRMIQYHTMIRLTQLSDRVQNLSTNELNELTRCLERLETCKERLTELFLNRRRNQSFWDLETELMAKLVWLKEDMEMKSVSWKMIEYETESTLLKKQLVWYQVDRCDSWLFKN</sequence>
<name>A0ACB8YKH6_9ASTR</name>
<dbReference type="Proteomes" id="UP001056120">
    <property type="component" value="Linkage Group LG27"/>
</dbReference>
<keyword evidence="2" id="KW-1185">Reference proteome</keyword>
<organism evidence="1 2">
    <name type="scientific">Smallanthus sonchifolius</name>
    <dbReference type="NCBI Taxonomy" id="185202"/>
    <lineage>
        <taxon>Eukaryota</taxon>
        <taxon>Viridiplantae</taxon>
        <taxon>Streptophyta</taxon>
        <taxon>Embryophyta</taxon>
        <taxon>Tracheophyta</taxon>
        <taxon>Spermatophyta</taxon>
        <taxon>Magnoliopsida</taxon>
        <taxon>eudicotyledons</taxon>
        <taxon>Gunneridae</taxon>
        <taxon>Pentapetalae</taxon>
        <taxon>asterids</taxon>
        <taxon>campanulids</taxon>
        <taxon>Asterales</taxon>
        <taxon>Asteraceae</taxon>
        <taxon>Asteroideae</taxon>
        <taxon>Heliantheae alliance</taxon>
        <taxon>Millerieae</taxon>
        <taxon>Smallanthus</taxon>
    </lineage>
</organism>
<comment type="caution">
    <text evidence="1">The sequence shown here is derived from an EMBL/GenBank/DDBJ whole genome shotgun (WGS) entry which is preliminary data.</text>
</comment>
<reference evidence="1 2" key="2">
    <citation type="journal article" date="2022" name="Mol. Ecol. Resour.">
        <title>The genomes of chicory, endive, great burdock and yacon provide insights into Asteraceae paleo-polyploidization history and plant inulin production.</title>
        <authorList>
            <person name="Fan W."/>
            <person name="Wang S."/>
            <person name="Wang H."/>
            <person name="Wang A."/>
            <person name="Jiang F."/>
            <person name="Liu H."/>
            <person name="Zhao H."/>
            <person name="Xu D."/>
            <person name="Zhang Y."/>
        </authorList>
    </citation>
    <scope>NUCLEOTIDE SEQUENCE [LARGE SCALE GENOMIC DNA]</scope>
    <source>
        <strain evidence="2">cv. Yunnan</strain>
        <tissue evidence="1">Leaves</tissue>
    </source>
</reference>
<dbReference type="EMBL" id="CM042044">
    <property type="protein sequence ID" value="KAI3685971.1"/>
    <property type="molecule type" value="Genomic_DNA"/>
</dbReference>